<dbReference type="EMBL" id="CAAALY010004216">
    <property type="protein sequence ID" value="VEL08533.1"/>
    <property type="molecule type" value="Genomic_DNA"/>
</dbReference>
<organism evidence="2 3">
    <name type="scientific">Protopolystoma xenopodis</name>
    <dbReference type="NCBI Taxonomy" id="117903"/>
    <lineage>
        <taxon>Eukaryota</taxon>
        <taxon>Metazoa</taxon>
        <taxon>Spiralia</taxon>
        <taxon>Lophotrochozoa</taxon>
        <taxon>Platyhelminthes</taxon>
        <taxon>Monogenea</taxon>
        <taxon>Polyopisthocotylea</taxon>
        <taxon>Polystomatidea</taxon>
        <taxon>Polystomatidae</taxon>
        <taxon>Protopolystoma</taxon>
    </lineage>
</organism>
<dbReference type="Proteomes" id="UP000784294">
    <property type="component" value="Unassembled WGS sequence"/>
</dbReference>
<protein>
    <submittedName>
        <fullName evidence="2">Uncharacterized protein</fullName>
    </submittedName>
</protein>
<evidence type="ECO:0000256" key="1">
    <source>
        <dbReference type="SAM" id="MobiDB-lite"/>
    </source>
</evidence>
<keyword evidence="3" id="KW-1185">Reference proteome</keyword>
<reference evidence="2" key="1">
    <citation type="submission" date="2018-11" db="EMBL/GenBank/DDBJ databases">
        <authorList>
            <consortium name="Pathogen Informatics"/>
        </authorList>
    </citation>
    <scope>NUCLEOTIDE SEQUENCE</scope>
</reference>
<feature type="compositionally biased region" description="Polar residues" evidence="1">
    <location>
        <begin position="450"/>
        <end position="469"/>
    </location>
</feature>
<feature type="region of interest" description="Disordered" evidence="1">
    <location>
        <begin position="450"/>
        <end position="470"/>
    </location>
</feature>
<name>A0A448WCL8_9PLAT</name>
<evidence type="ECO:0000313" key="2">
    <source>
        <dbReference type="EMBL" id="VEL08533.1"/>
    </source>
</evidence>
<dbReference type="AlphaFoldDB" id="A0A448WCL8"/>
<evidence type="ECO:0000313" key="3">
    <source>
        <dbReference type="Proteomes" id="UP000784294"/>
    </source>
</evidence>
<gene>
    <name evidence="2" type="ORF">PXEA_LOCUS1973</name>
</gene>
<sequence length="558" mass="61338">MSTLAGEFLICLENNQPSTPLYGSKSALRAQAQVDEAFIDEFCSTYRLFMIGPDELNSQLFGLICPCLAGSLSAPRPVLGAASGNENGDVDGTRSCDQTNWCNFPCCYSCWGCQELSDYPSYRIWCQNPCCLDQSGPRGSDLHLGPDRADDIHDVCVYTDSEPQSCVHPCEKSNGTETSPRLSLTGLVACLARWVGLAFDVDFHTCPQNLVSLDRIVELLVRLQSKSWKELAETTKVEGETVTDEAEVEVGCIAGGGWTRLLLSEKDGQEQESQTRNGFHSPGQLLWLLLTACNLGARKRHLPSCSRTSEPKCLHVSPAASVNRSSYDSIPSSPSTGLYQSPDSILDWSEACQAHRHLSRTSKGSEYYLATAIDDDSNYMRSALHRVRSQTSCYARSCTSSGIQVDNSGIFTRGQLGFKYQSSFQSEYTSSTPFTRKNRMSTVSMPSAVIATQQPPKRVSSSTQPQSASGVPWTLGHSLATSSEASNWSINLPDYGMRLQVAFDIAAAVMPVEFYRRDKQNRVSNGARQMGDFGLRHSTLNRGVYIMKVSCYEIQTDI</sequence>
<accession>A0A448WCL8</accession>
<comment type="caution">
    <text evidence="2">The sequence shown here is derived from an EMBL/GenBank/DDBJ whole genome shotgun (WGS) entry which is preliminary data.</text>
</comment>
<proteinExistence type="predicted"/>